<feature type="transmembrane region" description="Helical" evidence="8">
    <location>
        <begin position="146"/>
        <end position="170"/>
    </location>
</feature>
<dbReference type="Proteomes" id="UP000018890">
    <property type="component" value="Unassembled WGS sequence"/>
</dbReference>
<comment type="caution">
    <text evidence="9">The sequence shown here is derived from an EMBL/GenBank/DDBJ whole genome shotgun (WGS) entry which is preliminary data.</text>
</comment>
<feature type="transmembrane region" description="Helical" evidence="8">
    <location>
        <begin position="257"/>
        <end position="281"/>
    </location>
</feature>
<feature type="transmembrane region" description="Helical" evidence="8">
    <location>
        <begin position="233"/>
        <end position="251"/>
    </location>
</feature>
<keyword evidence="7 8" id="KW-0472">Membrane</keyword>
<dbReference type="PANTHER" id="PTHR21716:SF53">
    <property type="entry name" value="PERMEASE PERM-RELATED"/>
    <property type="match status" value="1"/>
</dbReference>
<keyword evidence="6 8" id="KW-1133">Transmembrane helix</keyword>
<dbReference type="AlphaFoldDB" id="W4Q5W3"/>
<feature type="transmembrane region" description="Helical" evidence="8">
    <location>
        <begin position="6"/>
        <end position="39"/>
    </location>
</feature>
<dbReference type="GO" id="GO:0005886">
    <property type="term" value="C:plasma membrane"/>
    <property type="evidence" value="ECO:0007669"/>
    <property type="project" value="UniProtKB-SubCell"/>
</dbReference>
<keyword evidence="10" id="KW-1185">Reference proteome</keyword>
<keyword evidence="4" id="KW-1003">Cell membrane</keyword>
<evidence type="ECO:0000256" key="8">
    <source>
        <dbReference type="SAM" id="Phobius"/>
    </source>
</evidence>
<evidence type="ECO:0000256" key="3">
    <source>
        <dbReference type="ARBA" id="ARBA00022448"/>
    </source>
</evidence>
<dbReference type="InterPro" id="IPR002549">
    <property type="entry name" value="AI-2E-like"/>
</dbReference>
<sequence>MIVLLTIIFLASLINWIFIPLIVFFQTLFFPIILAVVLFYLTRPCVRWLSKRMPKTLSILVLYLGIVTLFVVLLTLIVPELQRQFQSLINSMPLIVAEIQLMLIQLQQHELVERFDLAELFQFEEQVEQVGLIINNVLREIVPNTIGFVGAVFNVIIALFVIPFILFYLLKEGEEKFPRSILRFIPKDRQEEARHIIRDLDTTLSNYIQGVLIVCLFIGILCYTAFSIIGLDYALILALFAMVTNVIPYLGPWIGAVPAVIVGIIHSPFMMLLVIVIVIIIQQIESIFVQPQVMGRKLSMHPVTVLFLVLVAGRFAGILGMILAIPLYALGKVFVTHSYRLWKVRQGEESIR</sequence>
<evidence type="ECO:0000313" key="10">
    <source>
        <dbReference type="Proteomes" id="UP000018890"/>
    </source>
</evidence>
<reference evidence="9" key="1">
    <citation type="journal article" date="2014" name="Genome Announc.">
        <title>Draft Genome Sequences of Three Alkaliphilic Bacillus Strains, Bacillus wakoensis JCM 9140T, Bacillus akibai JCM 9157T, and Bacillus hemicellulosilyticus JCM 9152T.</title>
        <authorList>
            <person name="Yuki M."/>
            <person name="Oshima K."/>
            <person name="Suda W."/>
            <person name="Oshida Y."/>
            <person name="Kitamura K."/>
            <person name="Iida T."/>
            <person name="Hattori M."/>
            <person name="Ohkuma M."/>
        </authorList>
    </citation>
    <scope>NUCLEOTIDE SEQUENCE [LARGE SCALE GENOMIC DNA]</scope>
    <source>
        <strain evidence="9">JCM 9140</strain>
    </source>
</reference>
<organism evidence="9 10">
    <name type="scientific">Halalkalibacter wakoensis JCM 9140</name>
    <dbReference type="NCBI Taxonomy" id="1236970"/>
    <lineage>
        <taxon>Bacteria</taxon>
        <taxon>Bacillati</taxon>
        <taxon>Bacillota</taxon>
        <taxon>Bacilli</taxon>
        <taxon>Bacillales</taxon>
        <taxon>Bacillaceae</taxon>
        <taxon>Halalkalibacter</taxon>
    </lineage>
</organism>
<evidence type="ECO:0000256" key="4">
    <source>
        <dbReference type="ARBA" id="ARBA00022475"/>
    </source>
</evidence>
<evidence type="ECO:0000256" key="1">
    <source>
        <dbReference type="ARBA" id="ARBA00004651"/>
    </source>
</evidence>
<evidence type="ECO:0000256" key="6">
    <source>
        <dbReference type="ARBA" id="ARBA00022989"/>
    </source>
</evidence>
<evidence type="ECO:0000256" key="2">
    <source>
        <dbReference type="ARBA" id="ARBA00009773"/>
    </source>
</evidence>
<keyword evidence="5 8" id="KW-0812">Transmembrane</keyword>
<evidence type="ECO:0000256" key="7">
    <source>
        <dbReference type="ARBA" id="ARBA00023136"/>
    </source>
</evidence>
<feature type="transmembrane region" description="Helical" evidence="8">
    <location>
        <begin position="207"/>
        <end position="226"/>
    </location>
</feature>
<comment type="subcellular location">
    <subcellularLocation>
        <location evidence="1">Cell membrane</location>
        <topology evidence="1">Multi-pass membrane protein</topology>
    </subcellularLocation>
</comment>
<feature type="transmembrane region" description="Helical" evidence="8">
    <location>
        <begin position="302"/>
        <end position="329"/>
    </location>
</feature>
<comment type="similarity">
    <text evidence="2">Belongs to the autoinducer-2 exporter (AI-2E) (TC 2.A.86) family.</text>
</comment>
<dbReference type="EMBL" id="BAUT01000031">
    <property type="protein sequence ID" value="GAE26764.1"/>
    <property type="molecule type" value="Genomic_DNA"/>
</dbReference>
<feature type="transmembrane region" description="Helical" evidence="8">
    <location>
        <begin position="60"/>
        <end position="79"/>
    </location>
</feature>
<dbReference type="PANTHER" id="PTHR21716">
    <property type="entry name" value="TRANSMEMBRANE PROTEIN"/>
    <property type="match status" value="1"/>
</dbReference>
<dbReference type="GO" id="GO:0055085">
    <property type="term" value="P:transmembrane transport"/>
    <property type="evidence" value="ECO:0007669"/>
    <property type="project" value="TreeGrafter"/>
</dbReference>
<gene>
    <name evidence="9" type="ORF">JCM9140_2858</name>
</gene>
<evidence type="ECO:0000313" key="9">
    <source>
        <dbReference type="EMBL" id="GAE26764.1"/>
    </source>
</evidence>
<protein>
    <submittedName>
        <fullName evidence="9">Membrane protein YrrI</fullName>
    </submittedName>
</protein>
<evidence type="ECO:0000256" key="5">
    <source>
        <dbReference type="ARBA" id="ARBA00022692"/>
    </source>
</evidence>
<name>W4Q5W3_9BACI</name>
<dbReference type="Pfam" id="PF01594">
    <property type="entry name" value="AI-2E_transport"/>
    <property type="match status" value="1"/>
</dbReference>
<accession>W4Q5W3</accession>
<dbReference type="STRING" id="1236970.JCM9140_2858"/>
<keyword evidence="3" id="KW-0813">Transport</keyword>
<proteinExistence type="inferred from homology"/>